<proteinExistence type="predicted"/>
<accession>A0A9R1WI08</accession>
<evidence type="ECO:0000313" key="2">
    <source>
        <dbReference type="Proteomes" id="UP000235145"/>
    </source>
</evidence>
<sequence>MTHFVTLTIPFHSSMIPFHPTRSELNLIWSLNTQTMEKADSIRRASRNQQNPLPVLAILAKDIGELATIKEKKCPHPLAAGVAVATLHVCYGNELKQFISRMTELTPDVVQVLRVANKLEKILYKLQLKILLIVMMVERQS</sequence>
<dbReference type="InterPro" id="IPR008528">
    <property type="entry name" value="unc-13_homologue"/>
</dbReference>
<dbReference type="PANTHER" id="PTHR31280:SF4">
    <property type="entry name" value="ELONGATION FACTOR TS (DUF810)"/>
    <property type="match status" value="1"/>
</dbReference>
<protein>
    <submittedName>
        <fullName evidence="1">Uncharacterized protein</fullName>
    </submittedName>
</protein>
<dbReference type="Proteomes" id="UP000235145">
    <property type="component" value="Unassembled WGS sequence"/>
</dbReference>
<organism evidence="1 2">
    <name type="scientific">Lactuca sativa</name>
    <name type="common">Garden lettuce</name>
    <dbReference type="NCBI Taxonomy" id="4236"/>
    <lineage>
        <taxon>Eukaryota</taxon>
        <taxon>Viridiplantae</taxon>
        <taxon>Streptophyta</taxon>
        <taxon>Embryophyta</taxon>
        <taxon>Tracheophyta</taxon>
        <taxon>Spermatophyta</taxon>
        <taxon>Magnoliopsida</taxon>
        <taxon>eudicotyledons</taxon>
        <taxon>Gunneridae</taxon>
        <taxon>Pentapetalae</taxon>
        <taxon>asterids</taxon>
        <taxon>campanulids</taxon>
        <taxon>Asterales</taxon>
        <taxon>Asteraceae</taxon>
        <taxon>Cichorioideae</taxon>
        <taxon>Cichorieae</taxon>
        <taxon>Lactucinae</taxon>
        <taxon>Lactuca</taxon>
    </lineage>
</organism>
<comment type="caution">
    <text evidence="1">The sequence shown here is derived from an EMBL/GenBank/DDBJ whole genome shotgun (WGS) entry which is preliminary data.</text>
</comment>
<evidence type="ECO:0000313" key="1">
    <source>
        <dbReference type="EMBL" id="KAJ0225766.1"/>
    </source>
</evidence>
<gene>
    <name evidence="1" type="ORF">LSAT_V11C100019360</name>
</gene>
<dbReference type="PANTHER" id="PTHR31280">
    <property type="entry name" value="PROTEIN UNC-13 HOMOLOG"/>
    <property type="match status" value="1"/>
</dbReference>
<dbReference type="AlphaFoldDB" id="A0A9R1WI08"/>
<keyword evidence="2" id="KW-1185">Reference proteome</keyword>
<reference evidence="1 2" key="1">
    <citation type="journal article" date="2017" name="Nat. Commun.">
        <title>Genome assembly with in vitro proximity ligation data and whole-genome triplication in lettuce.</title>
        <authorList>
            <person name="Reyes-Chin-Wo S."/>
            <person name="Wang Z."/>
            <person name="Yang X."/>
            <person name="Kozik A."/>
            <person name="Arikit S."/>
            <person name="Song C."/>
            <person name="Xia L."/>
            <person name="Froenicke L."/>
            <person name="Lavelle D.O."/>
            <person name="Truco M.J."/>
            <person name="Xia R."/>
            <person name="Zhu S."/>
            <person name="Xu C."/>
            <person name="Xu H."/>
            <person name="Xu X."/>
            <person name="Cox K."/>
            <person name="Korf I."/>
            <person name="Meyers B.C."/>
            <person name="Michelmore R.W."/>
        </authorList>
    </citation>
    <scope>NUCLEOTIDE SEQUENCE [LARGE SCALE GENOMIC DNA]</scope>
    <source>
        <strain evidence="2">cv. Salinas</strain>
        <tissue evidence="1">Seedlings</tissue>
    </source>
</reference>
<name>A0A9R1WI08_LACSA</name>
<dbReference type="EMBL" id="NBSK02000001">
    <property type="protein sequence ID" value="KAJ0225766.1"/>
    <property type="molecule type" value="Genomic_DNA"/>
</dbReference>